<dbReference type="Pfam" id="PF06026">
    <property type="entry name" value="Rib_5-P_isom_A"/>
    <property type="match status" value="1"/>
</dbReference>
<accession>A0A6N3H3P2</accession>
<evidence type="ECO:0000313" key="1">
    <source>
        <dbReference type="EMBL" id="VYU71504.1"/>
    </source>
</evidence>
<dbReference type="Gene3D" id="3.30.70.260">
    <property type="match status" value="1"/>
</dbReference>
<dbReference type="GO" id="GO:0004751">
    <property type="term" value="F:ribose-5-phosphate isomerase activity"/>
    <property type="evidence" value="ECO:0007669"/>
    <property type="project" value="InterPro"/>
</dbReference>
<dbReference type="InterPro" id="IPR004788">
    <property type="entry name" value="Ribose5P_isomerase_type_A"/>
</dbReference>
<dbReference type="Gene3D" id="3.40.50.1360">
    <property type="match status" value="1"/>
</dbReference>
<name>A0A6N3H3P2_CLOBU</name>
<dbReference type="AlphaFoldDB" id="A0A6N3H3P2"/>
<protein>
    <submittedName>
        <fullName evidence="1">Ribose-5-phosphate isomerase A</fullName>
    </submittedName>
</protein>
<dbReference type="EMBL" id="CACRTU010000044">
    <property type="protein sequence ID" value="VYU71504.1"/>
    <property type="molecule type" value="Genomic_DNA"/>
</dbReference>
<organism evidence="1">
    <name type="scientific">Clostridium butyricum</name>
    <dbReference type="NCBI Taxonomy" id="1492"/>
    <lineage>
        <taxon>Bacteria</taxon>
        <taxon>Bacillati</taxon>
        <taxon>Bacillota</taxon>
        <taxon>Clostridia</taxon>
        <taxon>Eubacteriales</taxon>
        <taxon>Clostridiaceae</taxon>
        <taxon>Clostridium</taxon>
    </lineage>
</organism>
<sequence>MLMIKYNFLVKFNSEDVDDISVLNDKLKKIVGIVDTSLFYNIATKAIVAGENGVRIMECER</sequence>
<proteinExistence type="predicted"/>
<reference evidence="1" key="1">
    <citation type="submission" date="2019-11" db="EMBL/GenBank/DDBJ databases">
        <authorList>
            <person name="Feng L."/>
        </authorList>
    </citation>
    <scope>NUCLEOTIDE SEQUENCE</scope>
    <source>
        <strain evidence="1">CButyricumLFYP62</strain>
    </source>
</reference>
<gene>
    <name evidence="1" type="ORF">CBLFYP62_03514</name>
</gene>
<dbReference type="GO" id="GO:0009052">
    <property type="term" value="P:pentose-phosphate shunt, non-oxidative branch"/>
    <property type="evidence" value="ECO:0007669"/>
    <property type="project" value="InterPro"/>
</dbReference>
<keyword evidence="1" id="KW-0413">Isomerase</keyword>